<proteinExistence type="predicted"/>
<dbReference type="Pfam" id="PF20826">
    <property type="entry name" value="PHD_5"/>
    <property type="match status" value="1"/>
</dbReference>
<dbReference type="InterPro" id="IPR053051">
    <property type="entry name" value="HDAC_complex_subunit"/>
</dbReference>
<dbReference type="InterPro" id="IPR013083">
    <property type="entry name" value="Znf_RING/FYVE/PHD"/>
</dbReference>
<dbReference type="PANTHER" id="PTHR47793">
    <property type="entry name" value="HISTONE DEACETYLASE COMPLEX SUBUNIT CTI6"/>
    <property type="match status" value="1"/>
</dbReference>
<gene>
    <name evidence="6" type="ORF">CONLIGDRAFT_307920</name>
</gene>
<feature type="region of interest" description="Disordered" evidence="4">
    <location>
        <begin position="204"/>
        <end position="527"/>
    </location>
</feature>
<name>A0A1J7IUT0_9PEZI</name>
<evidence type="ECO:0000256" key="3">
    <source>
        <dbReference type="ARBA" id="ARBA00022833"/>
    </source>
</evidence>
<dbReference type="InParanoid" id="A0A1J7IUT0"/>
<dbReference type="STRING" id="1408157.A0A1J7IUT0"/>
<feature type="compositionally biased region" description="Basic residues" evidence="4">
    <location>
        <begin position="463"/>
        <end position="473"/>
    </location>
</feature>
<dbReference type="AlphaFoldDB" id="A0A1J7IUT0"/>
<feature type="domain" description="Zinc finger PHD-type" evidence="5">
    <location>
        <begin position="109"/>
        <end position="186"/>
    </location>
</feature>
<dbReference type="GO" id="GO:0070210">
    <property type="term" value="C:Rpd3L-Expanded complex"/>
    <property type="evidence" value="ECO:0007669"/>
    <property type="project" value="TreeGrafter"/>
</dbReference>
<dbReference type="FunFam" id="3.30.40.10:FF:000919">
    <property type="entry name" value="Bccti6"/>
    <property type="match status" value="1"/>
</dbReference>
<dbReference type="SMART" id="SM00249">
    <property type="entry name" value="PHD"/>
    <property type="match status" value="1"/>
</dbReference>
<evidence type="ECO:0000259" key="5">
    <source>
        <dbReference type="SMART" id="SM00249"/>
    </source>
</evidence>
<dbReference type="GO" id="GO:0061188">
    <property type="term" value="P:negative regulation of rDNA heterochromatin formation"/>
    <property type="evidence" value="ECO:0007669"/>
    <property type="project" value="TreeGrafter"/>
</dbReference>
<feature type="compositionally biased region" description="Basic and acidic residues" evidence="4">
    <location>
        <begin position="263"/>
        <end position="276"/>
    </location>
</feature>
<feature type="compositionally biased region" description="Polar residues" evidence="4">
    <location>
        <begin position="331"/>
        <end position="350"/>
    </location>
</feature>
<dbReference type="GO" id="GO:0033698">
    <property type="term" value="C:Rpd3L complex"/>
    <property type="evidence" value="ECO:0007669"/>
    <property type="project" value="TreeGrafter"/>
</dbReference>
<feature type="compositionally biased region" description="Basic and acidic residues" evidence="4">
    <location>
        <begin position="224"/>
        <end position="236"/>
    </location>
</feature>
<dbReference type="GO" id="GO:0061186">
    <property type="term" value="P:negative regulation of silent mating-type cassette heterochromatin formation"/>
    <property type="evidence" value="ECO:0007669"/>
    <property type="project" value="TreeGrafter"/>
</dbReference>
<feature type="compositionally biased region" description="Basic and acidic residues" evidence="4">
    <location>
        <begin position="291"/>
        <end position="303"/>
    </location>
</feature>
<keyword evidence="2" id="KW-0863">Zinc-finger</keyword>
<dbReference type="EMBL" id="KV875096">
    <property type="protein sequence ID" value="OIW31254.1"/>
    <property type="molecule type" value="Genomic_DNA"/>
</dbReference>
<evidence type="ECO:0000256" key="4">
    <source>
        <dbReference type="SAM" id="MobiDB-lite"/>
    </source>
</evidence>
<dbReference type="InterPro" id="IPR011011">
    <property type="entry name" value="Znf_FYVE_PHD"/>
</dbReference>
<reference evidence="6 7" key="1">
    <citation type="submission" date="2016-10" db="EMBL/GenBank/DDBJ databases">
        <title>Draft genome sequence of Coniochaeta ligniaria NRRL30616, a lignocellulolytic fungus for bioabatement of inhibitors in plant biomass hydrolysates.</title>
        <authorList>
            <consortium name="DOE Joint Genome Institute"/>
            <person name="Jimenez D.J."/>
            <person name="Hector R.E."/>
            <person name="Riley R."/>
            <person name="Sun H."/>
            <person name="Grigoriev I.V."/>
            <person name="Van Elsas J.D."/>
            <person name="Nichols N.N."/>
        </authorList>
    </citation>
    <scope>NUCLEOTIDE SEQUENCE [LARGE SCALE GENOMIC DNA]</scope>
    <source>
        <strain evidence="6 7">NRRL 30616</strain>
    </source>
</reference>
<dbReference type="InterPro" id="IPR001965">
    <property type="entry name" value="Znf_PHD"/>
</dbReference>
<dbReference type="SUPFAM" id="SSF57903">
    <property type="entry name" value="FYVE/PHD zinc finger"/>
    <property type="match status" value="1"/>
</dbReference>
<sequence>MAGADPRRSSRARMTQSQSQHSSTTSSTSGRADRPTRSFHKNGSPQKSTPTGSLSSEPPEDTITADGGFSTRRRTRGSGDDRDKTSSNLDSIEMMPGGDDLQDEDEAVRCICGFDDYPGPPPLDEDSKQGIKDTIDLDPIFTTDVNDDTAGFFVQCDVCKVWQHGACVGIMTEESSPDEYFCEQCRKEFHKIFTASNGQRYSHYLPLKPHHSRTASRAPSLVKDGTKSPKEKDSRSARNSSVTQAGKRRSTMNSREAGYNEAEALRRAIEASKEDAAPETVDGSTRRAKRGRSDSEEKPENAKRQRTGSESVSPPPDKAIEDSDSDEALSSMRNGLSKTKSRTGAPTARSTRSEKPGEKDERERQRVEAANKRKGRAERRRADDVDSDPSEETPLAVRSTAIRTTAVPIPPSEPATNPPSPVEKPKPAPPVAEPAQPPPSSVPSPDTPSAVDPAPPPPPTRNDRKRSHKKKGRNQYTRDDDSPARSQSRDIREDQGTERPGHSRSDSHHTKSRNRGGMSSRITMTDMKRRATALLDFISRTQVELAGETAPSPADSKGDEPKVNGDNSAPSAARIQKKQADGVATPKPEQNGEVSGTKEFRELSCMEMMDSLTRRLVKWQQEYTA</sequence>
<feature type="compositionally biased region" description="Pro residues" evidence="4">
    <location>
        <begin position="408"/>
        <end position="446"/>
    </location>
</feature>
<keyword evidence="3" id="KW-0862">Zinc</keyword>
<feature type="compositionally biased region" description="Low complexity" evidence="4">
    <location>
        <begin position="15"/>
        <end position="29"/>
    </location>
</feature>
<evidence type="ECO:0000256" key="1">
    <source>
        <dbReference type="ARBA" id="ARBA00022723"/>
    </source>
</evidence>
<dbReference type="Proteomes" id="UP000182658">
    <property type="component" value="Unassembled WGS sequence"/>
</dbReference>
<feature type="compositionally biased region" description="Basic and acidic residues" evidence="4">
    <location>
        <begin position="351"/>
        <end position="371"/>
    </location>
</feature>
<dbReference type="Gene3D" id="3.30.40.10">
    <property type="entry name" value="Zinc/RING finger domain, C3HC4 (zinc finger)"/>
    <property type="match status" value="1"/>
</dbReference>
<evidence type="ECO:0000313" key="6">
    <source>
        <dbReference type="EMBL" id="OIW31254.1"/>
    </source>
</evidence>
<dbReference type="GO" id="GO:0008270">
    <property type="term" value="F:zinc ion binding"/>
    <property type="evidence" value="ECO:0007669"/>
    <property type="project" value="UniProtKB-KW"/>
</dbReference>
<evidence type="ECO:0000256" key="2">
    <source>
        <dbReference type="ARBA" id="ARBA00022771"/>
    </source>
</evidence>
<accession>A0A1J7IUT0</accession>
<feature type="region of interest" description="Disordered" evidence="4">
    <location>
        <begin position="544"/>
        <end position="599"/>
    </location>
</feature>
<feature type="compositionally biased region" description="Polar residues" evidence="4">
    <location>
        <begin position="41"/>
        <end position="56"/>
    </location>
</feature>
<dbReference type="FunCoup" id="A0A1J7IUT0">
    <property type="interactions" value="106"/>
</dbReference>
<keyword evidence="1" id="KW-0479">Metal-binding</keyword>
<dbReference type="PROSITE" id="PS01359">
    <property type="entry name" value="ZF_PHD_1"/>
    <property type="match status" value="1"/>
</dbReference>
<dbReference type="InterPro" id="IPR019786">
    <property type="entry name" value="Zinc_finger_PHD-type_CS"/>
</dbReference>
<dbReference type="PANTHER" id="PTHR47793:SF1">
    <property type="entry name" value="HISTONE DEACETYLASE COMPLEX SUBUNIT CTI6"/>
    <property type="match status" value="1"/>
</dbReference>
<feature type="compositionally biased region" description="Basic and acidic residues" evidence="4">
    <location>
        <begin position="476"/>
        <end position="509"/>
    </location>
</feature>
<organism evidence="6 7">
    <name type="scientific">Coniochaeta ligniaria NRRL 30616</name>
    <dbReference type="NCBI Taxonomy" id="1408157"/>
    <lineage>
        <taxon>Eukaryota</taxon>
        <taxon>Fungi</taxon>
        <taxon>Dikarya</taxon>
        <taxon>Ascomycota</taxon>
        <taxon>Pezizomycotina</taxon>
        <taxon>Sordariomycetes</taxon>
        <taxon>Sordariomycetidae</taxon>
        <taxon>Coniochaetales</taxon>
        <taxon>Coniochaetaceae</taxon>
        <taxon>Coniochaeta</taxon>
    </lineage>
</organism>
<evidence type="ECO:0000313" key="7">
    <source>
        <dbReference type="Proteomes" id="UP000182658"/>
    </source>
</evidence>
<dbReference type="OrthoDB" id="418595at2759"/>
<protein>
    <recommendedName>
        <fullName evidence="5">Zinc finger PHD-type domain-containing protein</fullName>
    </recommendedName>
</protein>
<keyword evidence="7" id="KW-1185">Reference proteome</keyword>
<feature type="region of interest" description="Disordered" evidence="4">
    <location>
        <begin position="1"/>
        <end position="101"/>
    </location>
</feature>